<protein>
    <recommendedName>
        <fullName evidence="1">Putative restriction endonuclease domain-containing protein</fullName>
    </recommendedName>
</protein>
<dbReference type="Pfam" id="PF05685">
    <property type="entry name" value="Uma2"/>
    <property type="match status" value="1"/>
</dbReference>
<dbReference type="OrthoDB" id="4537149at2"/>
<organism evidence="2 3">
    <name type="scientific">Streptomyces venezuelae</name>
    <dbReference type="NCBI Taxonomy" id="54571"/>
    <lineage>
        <taxon>Bacteria</taxon>
        <taxon>Bacillati</taxon>
        <taxon>Actinomycetota</taxon>
        <taxon>Actinomycetes</taxon>
        <taxon>Kitasatosporales</taxon>
        <taxon>Streptomycetaceae</taxon>
        <taxon>Streptomyces</taxon>
    </lineage>
</organism>
<dbReference type="Gene3D" id="3.90.1570.10">
    <property type="entry name" value="tt1808, chain A"/>
    <property type="match status" value="1"/>
</dbReference>
<dbReference type="PANTHER" id="PTHR35400:SF3">
    <property type="entry name" value="SLL1072 PROTEIN"/>
    <property type="match status" value="1"/>
</dbReference>
<name>A0A5P2DHK3_STRVZ</name>
<dbReference type="Proteomes" id="UP000324101">
    <property type="component" value="Chromosome"/>
</dbReference>
<evidence type="ECO:0000313" key="2">
    <source>
        <dbReference type="EMBL" id="QES54644.1"/>
    </source>
</evidence>
<dbReference type="InterPro" id="IPR008538">
    <property type="entry name" value="Uma2"/>
</dbReference>
<dbReference type="InterPro" id="IPR012296">
    <property type="entry name" value="Nuclease_put_TT1808"/>
</dbReference>
<dbReference type="CDD" id="cd06260">
    <property type="entry name" value="DUF820-like"/>
    <property type="match status" value="1"/>
</dbReference>
<dbReference type="AlphaFoldDB" id="A0A5P2DHK3"/>
<dbReference type="EMBL" id="CP029189">
    <property type="protein sequence ID" value="QES54644.1"/>
    <property type="molecule type" value="Genomic_DNA"/>
</dbReference>
<dbReference type="PANTHER" id="PTHR35400">
    <property type="entry name" value="SLR1083 PROTEIN"/>
    <property type="match status" value="1"/>
</dbReference>
<dbReference type="InterPro" id="IPR011335">
    <property type="entry name" value="Restrct_endonuc-II-like"/>
</dbReference>
<proteinExistence type="predicted"/>
<dbReference type="SUPFAM" id="SSF52980">
    <property type="entry name" value="Restriction endonuclease-like"/>
    <property type="match status" value="1"/>
</dbReference>
<dbReference type="RefSeq" id="WP_150257392.1">
    <property type="nucleotide sequence ID" value="NZ_CP029189.1"/>
</dbReference>
<evidence type="ECO:0000259" key="1">
    <source>
        <dbReference type="Pfam" id="PF05685"/>
    </source>
</evidence>
<evidence type="ECO:0000313" key="3">
    <source>
        <dbReference type="Proteomes" id="UP000324101"/>
    </source>
</evidence>
<sequence>MTAVDDRLITDAVRAFEDLEVPEGFKAELLRGDIVMMAGPDWVHNLIVLHVQKQIPLAGWYPVQTQDIAIPGESSEPQPDLVVVEHGAFDGPGRLVPAPAVTLLVEVVSKNSANADYGIKRSMYAAGRVPAYLIIDPFEAECLLLTEPARAGEDADYTVERRVKFGEPVPLDVLGIKLDTGEFGTLPKFKRYHRP</sequence>
<accession>A0A5P2DHK3</accession>
<gene>
    <name evidence="2" type="ORF">DEJ51_10725</name>
</gene>
<feature type="domain" description="Putative restriction endonuclease" evidence="1">
    <location>
        <begin position="15"/>
        <end position="174"/>
    </location>
</feature>
<reference evidence="2 3" key="1">
    <citation type="submission" date="2018-05" db="EMBL/GenBank/DDBJ databases">
        <title>Streptomyces venezuelae.</title>
        <authorList>
            <person name="Kim W."/>
            <person name="Lee N."/>
            <person name="Cho B.-K."/>
        </authorList>
    </citation>
    <scope>NUCLEOTIDE SEQUENCE [LARGE SCALE GENOMIC DNA]</scope>
    <source>
        <strain evidence="2 3">ATCC 21018</strain>
    </source>
</reference>